<protein>
    <submittedName>
        <fullName evidence="2">Uncharacterized protein</fullName>
    </submittedName>
</protein>
<keyword evidence="1" id="KW-1133">Transmembrane helix</keyword>
<name>A0ABV1MYH5_9BACI</name>
<organism evidence="2 3">
    <name type="scientific">Lysinibacillus zambalensis</name>
    <dbReference type="NCBI Taxonomy" id="3160866"/>
    <lineage>
        <taxon>Bacteria</taxon>
        <taxon>Bacillati</taxon>
        <taxon>Bacillota</taxon>
        <taxon>Bacilli</taxon>
        <taxon>Bacillales</taxon>
        <taxon>Bacillaceae</taxon>
        <taxon>Lysinibacillus</taxon>
    </lineage>
</organism>
<keyword evidence="3" id="KW-1185">Reference proteome</keyword>
<dbReference type="RefSeq" id="WP_349661870.1">
    <property type="nucleotide sequence ID" value="NZ_JBEGDG010000028.1"/>
</dbReference>
<gene>
    <name evidence="2" type="ORF">ABNX05_23325</name>
</gene>
<feature type="transmembrane region" description="Helical" evidence="1">
    <location>
        <begin position="6"/>
        <end position="26"/>
    </location>
</feature>
<accession>A0ABV1MYH5</accession>
<dbReference type="EMBL" id="JBEGDG010000028">
    <property type="protein sequence ID" value="MEQ6357538.1"/>
    <property type="molecule type" value="Genomic_DNA"/>
</dbReference>
<evidence type="ECO:0000313" key="2">
    <source>
        <dbReference type="EMBL" id="MEQ6357538.1"/>
    </source>
</evidence>
<reference evidence="2 3" key="1">
    <citation type="submission" date="2024-06" db="EMBL/GenBank/DDBJ databases">
        <title>Lysinibacillus zambalefons sp. nov., a Novel Firmicute Isolated from the Poon Bato Zambales Hyperalkaline Spring.</title>
        <authorList>
            <person name="Aja J.A."/>
            <person name="Lazaro J.E.H."/>
            <person name="Llorin L.D."/>
            <person name="Lim K.R."/>
            <person name="Teodosio J."/>
            <person name="Dalisay D.S."/>
        </authorList>
    </citation>
    <scope>NUCLEOTIDE SEQUENCE [LARGE SCALE GENOMIC DNA]</scope>
    <source>
        <strain evidence="2 3">M3</strain>
    </source>
</reference>
<comment type="caution">
    <text evidence="2">The sequence shown here is derived from an EMBL/GenBank/DDBJ whole genome shotgun (WGS) entry which is preliminary data.</text>
</comment>
<keyword evidence="1" id="KW-0812">Transmembrane</keyword>
<dbReference type="Proteomes" id="UP001478862">
    <property type="component" value="Unassembled WGS sequence"/>
</dbReference>
<proteinExistence type="predicted"/>
<feature type="transmembrane region" description="Helical" evidence="1">
    <location>
        <begin position="38"/>
        <end position="58"/>
    </location>
</feature>
<evidence type="ECO:0000256" key="1">
    <source>
        <dbReference type="SAM" id="Phobius"/>
    </source>
</evidence>
<evidence type="ECO:0000313" key="3">
    <source>
        <dbReference type="Proteomes" id="UP001478862"/>
    </source>
</evidence>
<sequence length="234" mass="27190">MIVTTIYFFTSILLVIAIFQILSKLGNKTKRIWTPKRIMIGITSYIILGLTASIYISFFSDSKIPVLSPSDIKQVEKKFDQIQKYDQEFNSSYLTSDYKKKTWEIDFDGDTLPVVINSDDNYLSLNIRQRYNDNIESGKALITYYQFPFIINGVDLSDEVPLPDVYVAQNQLFIESLSKQLVNYYRLKATIGFLDFNRGAERYEMDNSYSNILVIDIPRDTEIEDSQGLIYYLE</sequence>
<keyword evidence="1" id="KW-0472">Membrane</keyword>